<protein>
    <submittedName>
        <fullName evidence="1">Uncharacterized protein</fullName>
    </submittedName>
</protein>
<dbReference type="OrthoDB" id="3222453at2759"/>
<keyword evidence="2" id="KW-1185">Reference proteome</keyword>
<dbReference type="Proteomes" id="UP000772434">
    <property type="component" value="Unassembled WGS sequence"/>
</dbReference>
<proteinExistence type="predicted"/>
<accession>A0A9P5Q0C0</accession>
<organism evidence="1 2">
    <name type="scientific">Rhodocollybia butyracea</name>
    <dbReference type="NCBI Taxonomy" id="206335"/>
    <lineage>
        <taxon>Eukaryota</taxon>
        <taxon>Fungi</taxon>
        <taxon>Dikarya</taxon>
        <taxon>Basidiomycota</taxon>
        <taxon>Agaricomycotina</taxon>
        <taxon>Agaricomycetes</taxon>
        <taxon>Agaricomycetidae</taxon>
        <taxon>Agaricales</taxon>
        <taxon>Marasmiineae</taxon>
        <taxon>Omphalotaceae</taxon>
        <taxon>Rhodocollybia</taxon>
    </lineage>
</organism>
<gene>
    <name evidence="1" type="ORF">BDP27DRAFT_427529</name>
</gene>
<evidence type="ECO:0000313" key="2">
    <source>
        <dbReference type="Proteomes" id="UP000772434"/>
    </source>
</evidence>
<sequence>MNKMPLLSNLSFGAGEVGDPNRNYHSYGPPSPFSVRIESALDKRSIGQPWRYQPQPLPSLSDPSLPANSRYSLLLLSAKEGYPLWRPEPNRRLPEEYRRDGLYIGSVGIFHDGFFDYLFNICYPKSHPVNAGGVPEDFKPVEISQTDISEVDPFHDVDAHVASPIGGVNSRRAYDFMSMSPDGAILVLPDGSTRIDLKNKKIFRQYANRNAHRWFTYVENTRGRECEDLSLYIITEPRR</sequence>
<comment type="caution">
    <text evidence="1">The sequence shown here is derived from an EMBL/GenBank/DDBJ whole genome shotgun (WGS) entry which is preliminary data.</text>
</comment>
<dbReference type="AlphaFoldDB" id="A0A9P5Q0C0"/>
<name>A0A9P5Q0C0_9AGAR</name>
<evidence type="ECO:0000313" key="1">
    <source>
        <dbReference type="EMBL" id="KAF9072337.1"/>
    </source>
</evidence>
<reference evidence="1" key="1">
    <citation type="submission" date="2020-11" db="EMBL/GenBank/DDBJ databases">
        <authorList>
            <consortium name="DOE Joint Genome Institute"/>
            <person name="Ahrendt S."/>
            <person name="Riley R."/>
            <person name="Andreopoulos W."/>
            <person name="Labutti K."/>
            <person name="Pangilinan J."/>
            <person name="Ruiz-Duenas F.J."/>
            <person name="Barrasa J.M."/>
            <person name="Sanchez-Garcia M."/>
            <person name="Camarero S."/>
            <person name="Miyauchi S."/>
            <person name="Serrano A."/>
            <person name="Linde D."/>
            <person name="Babiker R."/>
            <person name="Drula E."/>
            <person name="Ayuso-Fernandez I."/>
            <person name="Pacheco R."/>
            <person name="Padilla G."/>
            <person name="Ferreira P."/>
            <person name="Barriuso J."/>
            <person name="Kellner H."/>
            <person name="Castanera R."/>
            <person name="Alfaro M."/>
            <person name="Ramirez L."/>
            <person name="Pisabarro A.G."/>
            <person name="Kuo A."/>
            <person name="Tritt A."/>
            <person name="Lipzen A."/>
            <person name="He G."/>
            <person name="Yan M."/>
            <person name="Ng V."/>
            <person name="Cullen D."/>
            <person name="Martin F."/>
            <person name="Rosso M.-N."/>
            <person name="Henrissat B."/>
            <person name="Hibbett D."/>
            <person name="Martinez A.T."/>
            <person name="Grigoriev I.V."/>
        </authorList>
    </citation>
    <scope>NUCLEOTIDE SEQUENCE</scope>
    <source>
        <strain evidence="1">AH 40177</strain>
    </source>
</reference>
<dbReference type="EMBL" id="JADNRY010000025">
    <property type="protein sequence ID" value="KAF9072337.1"/>
    <property type="molecule type" value="Genomic_DNA"/>
</dbReference>